<dbReference type="HOGENOM" id="CLU_212149_0_0_3"/>
<name>K9ZMZ9_ANACC</name>
<dbReference type="PATRIC" id="fig|272123.3.peg.5705"/>
<keyword evidence="2" id="KW-1185">Reference proteome</keyword>
<reference evidence="2" key="1">
    <citation type="journal article" date="2013" name="Proc. Natl. Acad. Sci. U.S.A.">
        <title>Improving the coverage of the cyanobacterial phylum using diversity-driven genome sequencing.</title>
        <authorList>
            <person name="Shih P.M."/>
            <person name="Wu D."/>
            <person name="Latifi A."/>
            <person name="Axen S.D."/>
            <person name="Fewer D.P."/>
            <person name="Talla E."/>
            <person name="Calteau A."/>
            <person name="Cai F."/>
            <person name="Tandeau de Marsac N."/>
            <person name="Rippka R."/>
            <person name="Herdman M."/>
            <person name="Sivonen K."/>
            <person name="Coursin T."/>
            <person name="Laurent T."/>
            <person name="Goodwin L."/>
            <person name="Nolan M."/>
            <person name="Davenport K.W."/>
            <person name="Han C.S."/>
            <person name="Rubin E.M."/>
            <person name="Eisen J.A."/>
            <person name="Woyke T."/>
            <person name="Gugger M."/>
            <person name="Kerfeld C.A."/>
        </authorList>
    </citation>
    <scope>NUCLEOTIDE SEQUENCE [LARGE SCALE GENOMIC DNA]</scope>
    <source>
        <strain evidence="2">ATCC 27899 / PCC 7122</strain>
    </source>
</reference>
<protein>
    <submittedName>
        <fullName evidence="1">Uncharacterized protein</fullName>
    </submittedName>
</protein>
<accession>K9ZMZ9</accession>
<evidence type="ECO:0000313" key="1">
    <source>
        <dbReference type="EMBL" id="AFZ60581.1"/>
    </source>
</evidence>
<dbReference type="KEGG" id="acy:Anacy_5253"/>
<gene>
    <name evidence="1" type="ordered locus">Anacy_5253</name>
</gene>
<dbReference type="AlphaFoldDB" id="K9ZMZ9"/>
<organism evidence="1 2">
    <name type="scientific">Anabaena cylindrica (strain ATCC 27899 / PCC 7122)</name>
    <dbReference type="NCBI Taxonomy" id="272123"/>
    <lineage>
        <taxon>Bacteria</taxon>
        <taxon>Bacillati</taxon>
        <taxon>Cyanobacteriota</taxon>
        <taxon>Cyanophyceae</taxon>
        <taxon>Nostocales</taxon>
        <taxon>Nostocaceae</taxon>
        <taxon>Anabaena</taxon>
    </lineage>
</organism>
<dbReference type="RefSeq" id="WP_015217195.1">
    <property type="nucleotide sequence ID" value="NC_019771.1"/>
</dbReference>
<proteinExistence type="predicted"/>
<dbReference type="EMBL" id="CP003659">
    <property type="protein sequence ID" value="AFZ60581.1"/>
    <property type="molecule type" value="Genomic_DNA"/>
</dbReference>
<evidence type="ECO:0000313" key="2">
    <source>
        <dbReference type="Proteomes" id="UP000010474"/>
    </source>
</evidence>
<dbReference type="Proteomes" id="UP000010474">
    <property type="component" value="Chromosome"/>
</dbReference>
<sequence>MLEKLLLASILTFSFSLFAEMGWSNSKKEIARTPVPQQEVVTSTQQQKNIITEINR</sequence>